<evidence type="ECO:0008006" key="3">
    <source>
        <dbReference type="Google" id="ProtNLM"/>
    </source>
</evidence>
<comment type="caution">
    <text evidence="1">The sequence shown here is derived from an EMBL/GenBank/DDBJ whole genome shotgun (WGS) entry which is preliminary data.</text>
</comment>
<keyword evidence="2" id="KW-1185">Reference proteome</keyword>
<accession>A0A398BBX2</accession>
<reference evidence="1 2" key="1">
    <citation type="submission" date="2018-08" db="EMBL/GenBank/DDBJ databases">
        <title>Bacillus jemisoniae sp. nov., Bacillus chryseoplanitiae sp. nov., Bacillus resnikiae sp. nov., and Bacillus frankliniae sp. nov., isolated from Viking spacecraft and associated surfaces.</title>
        <authorList>
            <person name="Seuylemezian A."/>
            <person name="Vaishampayan P."/>
        </authorList>
    </citation>
    <scope>NUCLEOTIDE SEQUENCE [LARGE SCALE GENOMIC DNA]</scope>
    <source>
        <strain evidence="1 2">MA001</strain>
    </source>
</reference>
<proteinExistence type="predicted"/>
<evidence type="ECO:0000313" key="2">
    <source>
        <dbReference type="Proteomes" id="UP000266016"/>
    </source>
</evidence>
<gene>
    <name evidence="1" type="ORF">D1953_12650</name>
</gene>
<dbReference type="AlphaFoldDB" id="A0A398BBX2"/>
<sequence length="144" mass="16653">MKTFRYFLGASTIIMMMVAGCSSNESGDRTREHSQEEAVETHKNISTDLNDGIEKVLTALEELQQSTTNKKNIQSSAENLDEYWDVIEKQVEEQYPKDYVDIEKSLYPLLYEAKKEQQDIPKIQQLIEETKNKITTFQHKITAS</sequence>
<dbReference type="RefSeq" id="WP_119117557.1">
    <property type="nucleotide sequence ID" value="NZ_QWVS01000021.1"/>
</dbReference>
<organism evidence="1 2">
    <name type="scientific">Peribacillus asahii</name>
    <dbReference type="NCBI Taxonomy" id="228899"/>
    <lineage>
        <taxon>Bacteria</taxon>
        <taxon>Bacillati</taxon>
        <taxon>Bacillota</taxon>
        <taxon>Bacilli</taxon>
        <taxon>Bacillales</taxon>
        <taxon>Bacillaceae</taxon>
        <taxon>Peribacillus</taxon>
    </lineage>
</organism>
<dbReference type="Proteomes" id="UP000266016">
    <property type="component" value="Unassembled WGS sequence"/>
</dbReference>
<dbReference type="InterPro" id="IPR008827">
    <property type="entry name" value="SYCP1"/>
</dbReference>
<evidence type="ECO:0000313" key="1">
    <source>
        <dbReference type="EMBL" id="RID85143.1"/>
    </source>
</evidence>
<dbReference type="EMBL" id="QWVS01000021">
    <property type="protein sequence ID" value="RID85143.1"/>
    <property type="molecule type" value="Genomic_DNA"/>
</dbReference>
<name>A0A398BBX2_9BACI</name>
<protein>
    <recommendedName>
        <fullName evidence="3">Lipoprotein</fullName>
    </recommendedName>
</protein>
<dbReference type="Pfam" id="PF05483">
    <property type="entry name" value="SCP-1"/>
    <property type="match status" value="1"/>
</dbReference>
<dbReference type="PROSITE" id="PS51257">
    <property type="entry name" value="PROKAR_LIPOPROTEIN"/>
    <property type="match status" value="1"/>
</dbReference>